<dbReference type="Proteomes" id="UP000282892">
    <property type="component" value="Chromosome"/>
</dbReference>
<name>A0A3Q9QZS1_9BACI</name>
<feature type="transmembrane region" description="Helical" evidence="5">
    <location>
        <begin position="387"/>
        <end position="405"/>
    </location>
</feature>
<evidence type="ECO:0000313" key="8">
    <source>
        <dbReference type="Proteomes" id="UP000282892"/>
    </source>
</evidence>
<feature type="transmembrane region" description="Helical" evidence="5">
    <location>
        <begin position="47"/>
        <end position="67"/>
    </location>
</feature>
<evidence type="ECO:0000256" key="5">
    <source>
        <dbReference type="SAM" id="Phobius"/>
    </source>
</evidence>
<organism evidence="7 8">
    <name type="scientific">Neobacillus mesonae</name>
    <dbReference type="NCBI Taxonomy" id="1193713"/>
    <lineage>
        <taxon>Bacteria</taxon>
        <taxon>Bacillati</taxon>
        <taxon>Bacillota</taxon>
        <taxon>Bacilli</taxon>
        <taxon>Bacillales</taxon>
        <taxon>Bacillaceae</taxon>
        <taxon>Neobacillus</taxon>
    </lineage>
</organism>
<dbReference type="PANTHER" id="PTHR42770:SF8">
    <property type="entry name" value="PUTRESCINE IMPORTER PUUP"/>
    <property type="match status" value="1"/>
</dbReference>
<dbReference type="STRING" id="1193713.GCA_001636315_00163"/>
<feature type="transmembrane region" description="Helical" evidence="5">
    <location>
        <begin position="354"/>
        <end position="375"/>
    </location>
</feature>
<dbReference type="Gene3D" id="1.20.1740.10">
    <property type="entry name" value="Amino acid/polyamine transporter I"/>
    <property type="match status" value="1"/>
</dbReference>
<proteinExistence type="predicted"/>
<comment type="subcellular location">
    <subcellularLocation>
        <location evidence="1">Membrane</location>
        <topology evidence="1">Multi-pass membrane protein</topology>
    </subcellularLocation>
</comment>
<dbReference type="GO" id="GO:0055085">
    <property type="term" value="P:transmembrane transport"/>
    <property type="evidence" value="ECO:0007669"/>
    <property type="project" value="InterPro"/>
</dbReference>
<feature type="domain" description="Amino acid permease/ SLC12A" evidence="6">
    <location>
        <begin position="31"/>
        <end position="407"/>
    </location>
</feature>
<dbReference type="InterPro" id="IPR004841">
    <property type="entry name" value="AA-permease/SLC12A_dom"/>
</dbReference>
<feature type="transmembrane region" description="Helical" evidence="5">
    <location>
        <begin position="88"/>
        <end position="116"/>
    </location>
</feature>
<evidence type="ECO:0000256" key="1">
    <source>
        <dbReference type="ARBA" id="ARBA00004141"/>
    </source>
</evidence>
<feature type="transmembrane region" description="Helical" evidence="5">
    <location>
        <begin position="122"/>
        <end position="141"/>
    </location>
</feature>
<dbReference type="KEGG" id="nmk:CHR53_16680"/>
<reference evidence="7 8" key="1">
    <citation type="submission" date="2017-07" db="EMBL/GenBank/DDBJ databases">
        <title>The complete genome sequence of Bacillus mesonae strain H20-5, an efficient strain improving plant abiotic stress resistance.</title>
        <authorList>
            <person name="Kim S.Y."/>
            <person name="Song H."/>
            <person name="Sang M.K."/>
            <person name="Weon H.-Y."/>
            <person name="Song J."/>
        </authorList>
    </citation>
    <scope>NUCLEOTIDE SEQUENCE [LARGE SCALE GENOMIC DNA]</scope>
    <source>
        <strain evidence="7 8">H20-5</strain>
    </source>
</reference>
<feature type="transmembrane region" description="Helical" evidence="5">
    <location>
        <begin position="230"/>
        <end position="249"/>
    </location>
</feature>
<dbReference type="InterPro" id="IPR050367">
    <property type="entry name" value="APC_superfamily"/>
</dbReference>
<dbReference type="RefSeq" id="WP_127487611.1">
    <property type="nucleotide sequence ID" value="NZ_CP022572.1"/>
</dbReference>
<feature type="transmembrane region" description="Helical" evidence="5">
    <location>
        <begin position="329"/>
        <end position="348"/>
    </location>
</feature>
<keyword evidence="4 5" id="KW-0472">Membrane</keyword>
<keyword evidence="3 5" id="KW-1133">Transmembrane helix</keyword>
<dbReference type="Pfam" id="PF00324">
    <property type="entry name" value="AA_permease"/>
    <property type="match status" value="1"/>
</dbReference>
<evidence type="ECO:0000256" key="3">
    <source>
        <dbReference type="ARBA" id="ARBA00022989"/>
    </source>
</evidence>
<sequence length="445" mass="48573">MGYSNRGLKRSLGVAPLVFLGLAYMSPFAVFDTFGVVSEATHGHVPASYTLITIAILFTALSYGKMVKIYPDAGSAYTYTKKTMNPQLGFLVGWSALLDYLFLPMINALLAGIYLSASFPGVPVWVWVVGLAVLITIMNLAGIKIAVSANTLFVLFQLLVAILFVILTIRTILLGDGAAGFALNPFYSEDIKVNLLFSGASILALSFLGFDAVTTLAEETINPKKNIPKAIFLIALIGGIFFIAVTYFMQSLYPDVSLFKDIEGASPEIAKHIGGIMFQSIFTSGALISVLASGLAAQTSASRLLFAMGRDGVLPKKWFGMLHKKYQTPIFNIIFVGIISLSALFLDLTTATSLINFGAFTAFTFVNLSVIVHYFKNKDLLSRSSILDYLIFPSIGIAFMIYLWISLDHLAVLFGLSWFAIGLGYLLWITKGFKIQPPEYEFVEN</sequence>
<evidence type="ECO:0000256" key="2">
    <source>
        <dbReference type="ARBA" id="ARBA00022692"/>
    </source>
</evidence>
<evidence type="ECO:0000259" key="6">
    <source>
        <dbReference type="Pfam" id="PF00324"/>
    </source>
</evidence>
<feature type="transmembrane region" description="Helical" evidence="5">
    <location>
        <begin position="195"/>
        <end position="218"/>
    </location>
</feature>
<dbReference type="PANTHER" id="PTHR42770">
    <property type="entry name" value="AMINO ACID TRANSPORTER-RELATED"/>
    <property type="match status" value="1"/>
</dbReference>
<keyword evidence="8" id="KW-1185">Reference proteome</keyword>
<keyword evidence="2 5" id="KW-0812">Transmembrane</keyword>
<dbReference type="PIRSF" id="PIRSF006060">
    <property type="entry name" value="AA_transporter"/>
    <property type="match status" value="1"/>
</dbReference>
<dbReference type="AlphaFoldDB" id="A0A3Q9QZS1"/>
<dbReference type="EMBL" id="CP022572">
    <property type="protein sequence ID" value="AZU62767.1"/>
    <property type="molecule type" value="Genomic_DNA"/>
</dbReference>
<feature type="transmembrane region" description="Helical" evidence="5">
    <location>
        <begin position="153"/>
        <end position="175"/>
    </location>
</feature>
<feature type="transmembrane region" description="Helical" evidence="5">
    <location>
        <begin position="411"/>
        <end position="429"/>
    </location>
</feature>
<protein>
    <submittedName>
        <fullName evidence="7">Putrescine importer PuuP</fullName>
    </submittedName>
</protein>
<dbReference type="GO" id="GO:0016020">
    <property type="term" value="C:membrane"/>
    <property type="evidence" value="ECO:0007669"/>
    <property type="project" value="UniProtKB-SubCell"/>
</dbReference>
<dbReference type="OrthoDB" id="9762947at2"/>
<evidence type="ECO:0000313" key="7">
    <source>
        <dbReference type="EMBL" id="AZU62767.1"/>
    </source>
</evidence>
<gene>
    <name evidence="7" type="ORF">CHR53_16680</name>
</gene>
<accession>A0A3Q9QZS1</accession>
<evidence type="ECO:0000256" key="4">
    <source>
        <dbReference type="ARBA" id="ARBA00023136"/>
    </source>
</evidence>